<evidence type="ECO:0000313" key="12">
    <source>
        <dbReference type="Proteomes" id="UP001165190"/>
    </source>
</evidence>
<proteinExistence type="inferred from homology"/>
<keyword evidence="12" id="KW-1185">Reference proteome</keyword>
<accession>A0A9W7H9L3</accession>
<dbReference type="EMBL" id="BSYR01000010">
    <property type="protein sequence ID" value="GMI73456.1"/>
    <property type="molecule type" value="Genomic_DNA"/>
</dbReference>
<protein>
    <submittedName>
        <fullName evidence="11">Nijmegen breakage syndrome 1</fullName>
    </submittedName>
</protein>
<evidence type="ECO:0000256" key="6">
    <source>
        <dbReference type="ARBA" id="ARBA00023242"/>
    </source>
</evidence>
<evidence type="ECO:0000256" key="1">
    <source>
        <dbReference type="ARBA" id="ARBA00004123"/>
    </source>
</evidence>
<evidence type="ECO:0000256" key="9">
    <source>
        <dbReference type="SAM" id="MobiDB-lite"/>
    </source>
</evidence>
<evidence type="ECO:0000256" key="2">
    <source>
        <dbReference type="ARBA" id="ARBA00004286"/>
    </source>
</evidence>
<dbReference type="Pfam" id="PF00498">
    <property type="entry name" value="FHA"/>
    <property type="match status" value="1"/>
</dbReference>
<dbReference type="PANTHER" id="PTHR12162">
    <property type="entry name" value="NIBRIN-RELATED"/>
    <property type="match status" value="1"/>
</dbReference>
<dbReference type="SUPFAM" id="SSF52113">
    <property type="entry name" value="BRCT domain"/>
    <property type="match status" value="1"/>
</dbReference>
<evidence type="ECO:0000256" key="5">
    <source>
        <dbReference type="ARBA" id="ARBA00023204"/>
    </source>
</evidence>
<dbReference type="PROSITE" id="PS50006">
    <property type="entry name" value="FHA_DOMAIN"/>
    <property type="match status" value="1"/>
</dbReference>
<dbReference type="PANTHER" id="PTHR12162:SF0">
    <property type="entry name" value="NIBRIN"/>
    <property type="match status" value="1"/>
</dbReference>
<dbReference type="AlphaFoldDB" id="A0A9W7H9L3"/>
<dbReference type="GO" id="GO:0000724">
    <property type="term" value="P:double-strand break repair via homologous recombination"/>
    <property type="evidence" value="ECO:0007669"/>
    <property type="project" value="TreeGrafter"/>
</dbReference>
<feature type="region of interest" description="Disordered" evidence="9">
    <location>
        <begin position="325"/>
        <end position="347"/>
    </location>
</feature>
<keyword evidence="5" id="KW-0234">DNA repair</keyword>
<feature type="domain" description="FHA" evidence="10">
    <location>
        <begin position="30"/>
        <end position="82"/>
    </location>
</feature>
<dbReference type="InterPro" id="IPR040227">
    <property type="entry name" value="Nibrin-rel"/>
</dbReference>
<comment type="subcellular location">
    <subcellularLocation>
        <location evidence="2">Chromosome</location>
    </subcellularLocation>
    <subcellularLocation>
        <location evidence="1">Nucleus</location>
    </subcellularLocation>
</comment>
<evidence type="ECO:0000256" key="4">
    <source>
        <dbReference type="ARBA" id="ARBA00022763"/>
    </source>
</evidence>
<gene>
    <name evidence="11" type="ORF">HRI_001014900</name>
</gene>
<keyword evidence="6" id="KW-0539">Nucleus</keyword>
<evidence type="ECO:0000256" key="7">
    <source>
        <dbReference type="ARBA" id="ARBA00023306"/>
    </source>
</evidence>
<dbReference type="GO" id="GO:0007095">
    <property type="term" value="P:mitotic G2 DNA damage checkpoint signaling"/>
    <property type="evidence" value="ECO:0007669"/>
    <property type="project" value="InterPro"/>
</dbReference>
<name>A0A9W7H9L3_HIBTR</name>
<dbReference type="InterPro" id="IPR000253">
    <property type="entry name" value="FHA_dom"/>
</dbReference>
<sequence>MVWALLPVDPSSAEELGEEDKYYIFKKGTYSVGRKGCDVIIHKDKGVSRIHAHILVDEMTQSSQVTIKDLSKYGTFINKNLTSNKKVHHFPNKQTSLEDGDLLSFGTGNATLKFSYVPLVFYICCAEASQMSHHLQDKVSSIGARLIHVFSEDCTHVIVDQHMPLKRDVLDAVVAKKLLLRTSWLELVADKGIHTEFPDCQSHVPNIMVDGVFVEVADPKTRENCLGGYTFLLESTHVYNFGDRLQSLLEVSGSRVIWVKDICSNKAFERGENTCLTYVVPGRSVDKFDHLDKLGLSYRVDEMALLRALLSGKLDNSILISSSVPVSSSCSTDETVVADSDEENETATSVNANATIQNEGDRTCVNREGISMEAPSFVSKAEVSTRLDTSKLEDGLVTSKDDNCCLTARRDKADEAEYGSSNIVYSQVLIVRDVNVSSKNSFKADSGVINYKRFRKASIQSGNSFSSLVPFSKYPYKDNEFGSGELAESVKEEKKRKKMDAIADDMFNSEKGGRQRGLSGSLRRGGLHMRG</sequence>
<keyword evidence="3" id="KW-0158">Chromosome</keyword>
<dbReference type="FunFam" id="2.60.200.20:FF:000017">
    <property type="entry name" value="Nibrin"/>
    <property type="match status" value="1"/>
</dbReference>
<dbReference type="Gene3D" id="2.60.200.20">
    <property type="match status" value="1"/>
</dbReference>
<evidence type="ECO:0000259" key="10">
    <source>
        <dbReference type="PROSITE" id="PS50006"/>
    </source>
</evidence>
<dbReference type="InterPro" id="IPR036420">
    <property type="entry name" value="BRCT_dom_sf"/>
</dbReference>
<keyword evidence="4" id="KW-0227">DNA damage</keyword>
<dbReference type="InterPro" id="IPR008984">
    <property type="entry name" value="SMAD_FHA_dom_sf"/>
</dbReference>
<reference evidence="11" key="1">
    <citation type="submission" date="2023-05" db="EMBL/GenBank/DDBJ databases">
        <title>Genome and transcriptome analyses reveal genes involved in the formation of fine ridges on petal epidermal cells in Hibiscus trionum.</title>
        <authorList>
            <person name="Koshimizu S."/>
            <person name="Masuda S."/>
            <person name="Ishii T."/>
            <person name="Shirasu K."/>
            <person name="Hoshino A."/>
            <person name="Arita M."/>
        </authorList>
    </citation>
    <scope>NUCLEOTIDE SEQUENCE</scope>
    <source>
        <strain evidence="11">Hamamatsu line</strain>
    </source>
</reference>
<keyword evidence="7" id="KW-0131">Cell cycle</keyword>
<comment type="similarity">
    <text evidence="8">Belongs to the Nibrin family.</text>
</comment>
<evidence type="ECO:0000256" key="3">
    <source>
        <dbReference type="ARBA" id="ARBA00022454"/>
    </source>
</evidence>
<dbReference type="SMART" id="SM00240">
    <property type="entry name" value="FHA"/>
    <property type="match status" value="1"/>
</dbReference>
<dbReference type="OrthoDB" id="980445at2759"/>
<dbReference type="GO" id="GO:0030870">
    <property type="term" value="C:Mre11 complex"/>
    <property type="evidence" value="ECO:0007669"/>
    <property type="project" value="InterPro"/>
</dbReference>
<dbReference type="CDD" id="cd22667">
    <property type="entry name" value="FHA_NBN"/>
    <property type="match status" value="1"/>
</dbReference>
<dbReference type="CDD" id="cd00027">
    <property type="entry name" value="BRCT"/>
    <property type="match status" value="1"/>
</dbReference>
<dbReference type="GO" id="GO:0005694">
    <property type="term" value="C:chromosome"/>
    <property type="evidence" value="ECO:0007669"/>
    <property type="project" value="UniProtKB-SubCell"/>
</dbReference>
<evidence type="ECO:0000256" key="8">
    <source>
        <dbReference type="ARBA" id="ARBA00044757"/>
    </source>
</evidence>
<dbReference type="SUPFAM" id="SSF49879">
    <property type="entry name" value="SMAD/FHA domain"/>
    <property type="match status" value="1"/>
</dbReference>
<evidence type="ECO:0000313" key="11">
    <source>
        <dbReference type="EMBL" id="GMI73456.1"/>
    </source>
</evidence>
<organism evidence="11 12">
    <name type="scientific">Hibiscus trionum</name>
    <name type="common">Flower of an hour</name>
    <dbReference type="NCBI Taxonomy" id="183268"/>
    <lineage>
        <taxon>Eukaryota</taxon>
        <taxon>Viridiplantae</taxon>
        <taxon>Streptophyta</taxon>
        <taxon>Embryophyta</taxon>
        <taxon>Tracheophyta</taxon>
        <taxon>Spermatophyta</taxon>
        <taxon>Magnoliopsida</taxon>
        <taxon>eudicotyledons</taxon>
        <taxon>Gunneridae</taxon>
        <taxon>Pentapetalae</taxon>
        <taxon>rosids</taxon>
        <taxon>malvids</taxon>
        <taxon>Malvales</taxon>
        <taxon>Malvaceae</taxon>
        <taxon>Malvoideae</taxon>
        <taxon>Hibiscus</taxon>
    </lineage>
</organism>
<feature type="region of interest" description="Disordered" evidence="9">
    <location>
        <begin position="492"/>
        <end position="531"/>
    </location>
</feature>
<comment type="caution">
    <text evidence="11">The sequence shown here is derived from an EMBL/GenBank/DDBJ whole genome shotgun (WGS) entry which is preliminary data.</text>
</comment>
<dbReference type="Gene3D" id="3.40.50.10190">
    <property type="entry name" value="BRCT domain"/>
    <property type="match status" value="1"/>
</dbReference>
<dbReference type="GO" id="GO:0003684">
    <property type="term" value="F:damaged DNA binding"/>
    <property type="evidence" value="ECO:0007669"/>
    <property type="project" value="TreeGrafter"/>
</dbReference>
<dbReference type="Proteomes" id="UP001165190">
    <property type="component" value="Unassembled WGS sequence"/>
</dbReference>